<dbReference type="SMART" id="SM00066">
    <property type="entry name" value="GAL4"/>
    <property type="match status" value="1"/>
</dbReference>
<accession>A0A1L7XCD1</accession>
<protein>
    <recommendedName>
        <fullName evidence="4">Zn(2)-C6 fungal-type domain-containing protein</fullName>
    </recommendedName>
</protein>
<dbReference type="GO" id="GO:0008270">
    <property type="term" value="F:zinc ion binding"/>
    <property type="evidence" value="ECO:0007669"/>
    <property type="project" value="InterPro"/>
</dbReference>
<keyword evidence="3" id="KW-0539">Nucleus</keyword>
<evidence type="ECO:0000256" key="2">
    <source>
        <dbReference type="ARBA" id="ARBA00022723"/>
    </source>
</evidence>
<name>A0A1L7XCD1_9HELO</name>
<dbReference type="CDD" id="cd12148">
    <property type="entry name" value="fungal_TF_MHR"/>
    <property type="match status" value="1"/>
</dbReference>
<evidence type="ECO:0000313" key="6">
    <source>
        <dbReference type="Proteomes" id="UP000184330"/>
    </source>
</evidence>
<evidence type="ECO:0000313" key="5">
    <source>
        <dbReference type="EMBL" id="CZR62627.1"/>
    </source>
</evidence>
<feature type="domain" description="Zn(2)-C6 fungal-type" evidence="4">
    <location>
        <begin position="23"/>
        <end position="53"/>
    </location>
</feature>
<dbReference type="STRING" id="576137.A0A1L7XCD1"/>
<dbReference type="PROSITE" id="PS00463">
    <property type="entry name" value="ZN2_CY6_FUNGAL_1"/>
    <property type="match status" value="1"/>
</dbReference>
<dbReference type="CDD" id="cd00067">
    <property type="entry name" value="GAL4"/>
    <property type="match status" value="1"/>
</dbReference>
<dbReference type="InterPro" id="IPR050613">
    <property type="entry name" value="Sec_Metabolite_Reg"/>
</dbReference>
<comment type="subcellular location">
    <subcellularLocation>
        <location evidence="1">Nucleus</location>
    </subcellularLocation>
</comment>
<dbReference type="GO" id="GO:0005634">
    <property type="term" value="C:nucleus"/>
    <property type="evidence" value="ECO:0007669"/>
    <property type="project" value="UniProtKB-SubCell"/>
</dbReference>
<dbReference type="AlphaFoldDB" id="A0A1L7XCD1"/>
<dbReference type="SUPFAM" id="SSF57701">
    <property type="entry name" value="Zn2/Cys6 DNA-binding domain"/>
    <property type="match status" value="1"/>
</dbReference>
<evidence type="ECO:0000256" key="1">
    <source>
        <dbReference type="ARBA" id="ARBA00004123"/>
    </source>
</evidence>
<dbReference type="GO" id="GO:0000981">
    <property type="term" value="F:DNA-binding transcription factor activity, RNA polymerase II-specific"/>
    <property type="evidence" value="ECO:0007669"/>
    <property type="project" value="InterPro"/>
</dbReference>
<dbReference type="GO" id="GO:0006351">
    <property type="term" value="P:DNA-templated transcription"/>
    <property type="evidence" value="ECO:0007669"/>
    <property type="project" value="InterPro"/>
</dbReference>
<keyword evidence="6" id="KW-1185">Reference proteome</keyword>
<dbReference type="InterPro" id="IPR036864">
    <property type="entry name" value="Zn2-C6_fun-type_DNA-bd_sf"/>
</dbReference>
<dbReference type="Gene3D" id="4.10.240.10">
    <property type="entry name" value="Zn(2)-C6 fungal-type DNA-binding domain"/>
    <property type="match status" value="1"/>
</dbReference>
<dbReference type="SMART" id="SM00906">
    <property type="entry name" value="Fungal_trans"/>
    <property type="match status" value="1"/>
</dbReference>
<dbReference type="PANTHER" id="PTHR31001">
    <property type="entry name" value="UNCHARACTERIZED TRANSCRIPTIONAL REGULATORY PROTEIN"/>
    <property type="match status" value="1"/>
</dbReference>
<dbReference type="EMBL" id="FJOG01000021">
    <property type="protein sequence ID" value="CZR62627.1"/>
    <property type="molecule type" value="Genomic_DNA"/>
</dbReference>
<evidence type="ECO:0000256" key="3">
    <source>
        <dbReference type="ARBA" id="ARBA00023242"/>
    </source>
</evidence>
<dbReference type="PROSITE" id="PS50048">
    <property type="entry name" value="ZN2_CY6_FUNGAL_2"/>
    <property type="match status" value="1"/>
</dbReference>
<organism evidence="5 6">
    <name type="scientific">Phialocephala subalpina</name>
    <dbReference type="NCBI Taxonomy" id="576137"/>
    <lineage>
        <taxon>Eukaryota</taxon>
        <taxon>Fungi</taxon>
        <taxon>Dikarya</taxon>
        <taxon>Ascomycota</taxon>
        <taxon>Pezizomycotina</taxon>
        <taxon>Leotiomycetes</taxon>
        <taxon>Helotiales</taxon>
        <taxon>Mollisiaceae</taxon>
        <taxon>Phialocephala</taxon>
        <taxon>Phialocephala fortinii species complex</taxon>
    </lineage>
</organism>
<evidence type="ECO:0000259" key="4">
    <source>
        <dbReference type="PROSITE" id="PS50048"/>
    </source>
</evidence>
<dbReference type="InterPro" id="IPR007219">
    <property type="entry name" value="XnlR_reg_dom"/>
</dbReference>
<proteinExistence type="predicted"/>
<dbReference type="Pfam" id="PF00172">
    <property type="entry name" value="Zn_clus"/>
    <property type="match status" value="1"/>
</dbReference>
<sequence>MPIADHKAGAISGRIRRHRVTTACIECRNRRVKCDRLKPACLQCSRTLRPCNYARTRVKKIEFEHVTGVQPNVQSEDSWTSVLNLQRDAPRVAGSTDVSKPSWIVAEEEELCLPRPRRCIPGPHGTPINSLGFSYFTLLANELPSAELCGTFFENFLRTVHPVVPVCHVPTLEREYANFWKNLSSNTSAELWLLVSAILYTGSHNLPYPDQTSSKLLHLLGDVASHMELASYYICDQDSALQLLQAHLIMNTYRTNQLSPFAAFGFLPQAIRFGQQLRLHVEHHTKRNEKISSNTSCNFESAEAQRRIWYHLVFLDVESVIANGLPPIIRSDGYVTKLPSMAYDTSLSLHSDEQQAGNVGSMMIAMQGQYQWARHMQKWFESLPTPTEVTSFKTLIEHLLLLIPKDGSIENEWVRTYLRMQIDRAYCMLGLRFWQLDRFTGTGCQSEIVRTARSFLTNYLKLSILSPNLSWFLPGLIQPLHALIILLMHLSTCTDICSEESLSRSLLDDVFELRVSRILAGTIISEKARINSEKIPQRANSRYSMLVELRARIWKRCGWDRDGKGKDPWGGRLDDFDEDEDATKEAAEGVTDVELKDGLQSSLLSESFQPQSIGDLMDEDPLNMFQWDKWEGLTEGLFVP</sequence>
<dbReference type="InterPro" id="IPR001138">
    <property type="entry name" value="Zn2Cys6_DnaBD"/>
</dbReference>
<dbReference type="Proteomes" id="UP000184330">
    <property type="component" value="Unassembled WGS sequence"/>
</dbReference>
<keyword evidence="2" id="KW-0479">Metal-binding</keyword>
<dbReference type="PANTHER" id="PTHR31001:SF40">
    <property type="entry name" value="ZN(II)2CYS6 TRANSCRIPTION FACTOR (EUROFUNG)"/>
    <property type="match status" value="1"/>
</dbReference>
<dbReference type="OrthoDB" id="3989227at2759"/>
<reference evidence="5 6" key="1">
    <citation type="submission" date="2016-03" db="EMBL/GenBank/DDBJ databases">
        <authorList>
            <person name="Ploux O."/>
        </authorList>
    </citation>
    <scope>NUCLEOTIDE SEQUENCE [LARGE SCALE GENOMIC DNA]</scope>
    <source>
        <strain evidence="5 6">UAMH 11012</strain>
    </source>
</reference>
<gene>
    <name evidence="5" type="ORF">PAC_12524</name>
</gene>
<dbReference type="Pfam" id="PF04082">
    <property type="entry name" value="Fungal_trans"/>
    <property type="match status" value="1"/>
</dbReference>
<dbReference type="GO" id="GO:0003677">
    <property type="term" value="F:DNA binding"/>
    <property type="evidence" value="ECO:0007669"/>
    <property type="project" value="InterPro"/>
</dbReference>